<proteinExistence type="predicted"/>
<organism evidence="1">
    <name type="scientific">Arundo donax</name>
    <name type="common">Giant reed</name>
    <name type="synonym">Donax arundinaceus</name>
    <dbReference type="NCBI Taxonomy" id="35708"/>
    <lineage>
        <taxon>Eukaryota</taxon>
        <taxon>Viridiplantae</taxon>
        <taxon>Streptophyta</taxon>
        <taxon>Embryophyta</taxon>
        <taxon>Tracheophyta</taxon>
        <taxon>Spermatophyta</taxon>
        <taxon>Magnoliopsida</taxon>
        <taxon>Liliopsida</taxon>
        <taxon>Poales</taxon>
        <taxon>Poaceae</taxon>
        <taxon>PACMAD clade</taxon>
        <taxon>Arundinoideae</taxon>
        <taxon>Arundineae</taxon>
        <taxon>Arundo</taxon>
    </lineage>
</organism>
<reference evidence="1" key="2">
    <citation type="journal article" date="2015" name="Data Brief">
        <title>Shoot transcriptome of the giant reed, Arundo donax.</title>
        <authorList>
            <person name="Barrero R.A."/>
            <person name="Guerrero F.D."/>
            <person name="Moolhuijzen P."/>
            <person name="Goolsby J.A."/>
            <person name="Tidwell J."/>
            <person name="Bellgard S.E."/>
            <person name="Bellgard M.I."/>
        </authorList>
    </citation>
    <scope>NUCLEOTIDE SEQUENCE</scope>
    <source>
        <tissue evidence="1">Shoot tissue taken approximately 20 cm above the soil surface</tissue>
    </source>
</reference>
<name>A0A0A9G1A9_ARUDO</name>
<reference evidence="1" key="1">
    <citation type="submission" date="2014-09" db="EMBL/GenBank/DDBJ databases">
        <authorList>
            <person name="Magalhaes I.L.F."/>
            <person name="Oliveira U."/>
            <person name="Santos F.R."/>
            <person name="Vidigal T.H.D.A."/>
            <person name="Brescovit A.D."/>
            <person name="Santos A.J."/>
        </authorList>
    </citation>
    <scope>NUCLEOTIDE SEQUENCE</scope>
    <source>
        <tissue evidence="1">Shoot tissue taken approximately 20 cm above the soil surface</tissue>
    </source>
</reference>
<evidence type="ECO:0000313" key="1">
    <source>
        <dbReference type="EMBL" id="JAE14413.1"/>
    </source>
</evidence>
<accession>A0A0A9G1A9</accession>
<sequence length="19" mass="2024">MATMQAIATMPSADDLIFP</sequence>
<dbReference type="EMBL" id="GBRH01183483">
    <property type="protein sequence ID" value="JAE14413.1"/>
    <property type="molecule type" value="Transcribed_RNA"/>
</dbReference>
<dbReference type="AlphaFoldDB" id="A0A0A9G1A9"/>
<protein>
    <submittedName>
        <fullName evidence="1">Uncharacterized protein</fullName>
    </submittedName>
</protein>